<evidence type="ECO:0000259" key="3">
    <source>
        <dbReference type="Pfam" id="PF24883"/>
    </source>
</evidence>
<dbReference type="InterPro" id="IPR056884">
    <property type="entry name" value="NPHP3-like_N"/>
</dbReference>
<evidence type="ECO:0000259" key="2">
    <source>
        <dbReference type="Pfam" id="PF22939"/>
    </source>
</evidence>
<gene>
    <name evidence="4" type="ORF">T069G_11055</name>
</gene>
<dbReference type="Gene3D" id="3.40.50.300">
    <property type="entry name" value="P-loop containing nucleotide triphosphate hydrolases"/>
    <property type="match status" value="1"/>
</dbReference>
<accession>A0A9W9B4F5</accession>
<sequence>MSFGLEIDFLAVAGLVKQIRKSFVGAPEQFKAISDDIRAFSIILHDIEVNCTELGPEQSQEYQSVVASCKRLLVQLKRTLEEYSGVAKGDKTGKRTAIKRVWNRLKWEPDDIRDIRSQISVKIDTLRSLNDQVTSHNIVKLIRHQENTEREATIKWISDINYIAQQNDIFLRCQTGSRKWLFESEIYLEWLRRKGSLLFCPGNAGTGKTFTTAMVVESLRLANDAETLTTYMYCSYQNHTQTIEKLLCSLLRVAFEEADYEADGAVSACKQLRLSNKSISRQHCLTLLQGLFSRFTRVNLIVDALDELPNEVRRPLIYDLLKLHEHPNVSLFVTSRGIPEIQHFFEDCENYTSLEVRSSDEDIRDFLRDNIFQLPNFVARSQKLQDEVIDSVTDASAGMFLLAELYLKSLANIILVGSLRTRLSNLATGSNTYDTLYEGSMLRIGFQGPELEHIAIQMLLVLTCARRPLSSQELSHALSIDESSEDFDEDMIPDMDDLVAACTGLVVLDDTSHIVHLVHKSASEYFERTRTRWFPSANEKMAFICLRYLQIAEKEPEETRGDKAPFFYYAKANWCYHSMENWQLFSSLSSK</sequence>
<feature type="domain" description="Nephrocystin 3-like N-terminal" evidence="3">
    <location>
        <begin position="176"/>
        <end position="336"/>
    </location>
</feature>
<protein>
    <submittedName>
        <fullName evidence="4">NACHT domain-containing protein</fullName>
    </submittedName>
</protein>
<dbReference type="Proteomes" id="UP001140511">
    <property type="component" value="Unassembled WGS sequence"/>
</dbReference>
<keyword evidence="5" id="KW-1185">Reference proteome</keyword>
<dbReference type="AlphaFoldDB" id="A0A9W9B4F5"/>
<evidence type="ECO:0000256" key="1">
    <source>
        <dbReference type="ARBA" id="ARBA00022737"/>
    </source>
</evidence>
<feature type="domain" description="GPI inositol-deacylase winged helix" evidence="2">
    <location>
        <begin position="452"/>
        <end position="526"/>
    </location>
</feature>
<evidence type="ECO:0000313" key="4">
    <source>
        <dbReference type="EMBL" id="KAJ4855497.1"/>
    </source>
</evidence>
<dbReference type="Pfam" id="PF24883">
    <property type="entry name" value="NPHP3_N"/>
    <property type="match status" value="1"/>
</dbReference>
<proteinExistence type="predicted"/>
<dbReference type="InterPro" id="IPR054471">
    <property type="entry name" value="GPIID_WHD"/>
</dbReference>
<organism evidence="4 5">
    <name type="scientific">Trichoderma breve</name>
    <dbReference type="NCBI Taxonomy" id="2034170"/>
    <lineage>
        <taxon>Eukaryota</taxon>
        <taxon>Fungi</taxon>
        <taxon>Dikarya</taxon>
        <taxon>Ascomycota</taxon>
        <taxon>Pezizomycotina</taxon>
        <taxon>Sordariomycetes</taxon>
        <taxon>Hypocreomycetidae</taxon>
        <taxon>Hypocreales</taxon>
        <taxon>Hypocreaceae</taxon>
        <taxon>Trichoderma</taxon>
    </lineage>
</organism>
<dbReference type="InterPro" id="IPR027417">
    <property type="entry name" value="P-loop_NTPase"/>
</dbReference>
<name>A0A9W9B4F5_9HYPO</name>
<dbReference type="EMBL" id="JAOPEN010000007">
    <property type="protein sequence ID" value="KAJ4855497.1"/>
    <property type="molecule type" value="Genomic_DNA"/>
</dbReference>
<dbReference type="PANTHER" id="PTHR10039:SF15">
    <property type="entry name" value="NACHT DOMAIN-CONTAINING PROTEIN"/>
    <property type="match status" value="1"/>
</dbReference>
<dbReference type="PANTHER" id="PTHR10039">
    <property type="entry name" value="AMELOGENIN"/>
    <property type="match status" value="1"/>
</dbReference>
<dbReference type="Pfam" id="PF22939">
    <property type="entry name" value="WHD_GPIID"/>
    <property type="match status" value="1"/>
</dbReference>
<keyword evidence="1" id="KW-0677">Repeat</keyword>
<evidence type="ECO:0000313" key="5">
    <source>
        <dbReference type="Proteomes" id="UP001140511"/>
    </source>
</evidence>
<comment type="caution">
    <text evidence="4">The sequence shown here is derived from an EMBL/GenBank/DDBJ whole genome shotgun (WGS) entry which is preliminary data.</text>
</comment>
<dbReference type="RefSeq" id="XP_056024555.1">
    <property type="nucleotide sequence ID" value="XM_056178265.1"/>
</dbReference>
<reference evidence="4" key="1">
    <citation type="submission" date="2022-09" db="EMBL/GenBank/DDBJ databases">
        <title>Chromosome-level assembly of Trichoderma breve T069, a fungus used in development of biopesticide product.</title>
        <authorList>
            <person name="Lin R."/>
            <person name="Liu T."/>
        </authorList>
    </citation>
    <scope>NUCLEOTIDE SEQUENCE</scope>
    <source>
        <strain evidence="4">T069</strain>
    </source>
</reference>
<dbReference type="SUPFAM" id="SSF52540">
    <property type="entry name" value="P-loop containing nucleoside triphosphate hydrolases"/>
    <property type="match status" value="1"/>
</dbReference>
<dbReference type="GeneID" id="80872953"/>